<name>A0A218W4P7_PUNGR</name>
<comment type="caution">
    <text evidence="1">The sequence shown here is derived from an EMBL/GenBank/DDBJ whole genome shotgun (WGS) entry which is preliminary data.</text>
</comment>
<proteinExistence type="predicted"/>
<dbReference type="EMBL" id="MTKT01005370">
    <property type="protein sequence ID" value="OWM67827.1"/>
    <property type="molecule type" value="Genomic_DNA"/>
</dbReference>
<sequence>MAGKIVDVEVTALLLKKRVEVSRAMGELVWPAPIIGATKRYLNSLFAYYVANEHDEISSGQLQ</sequence>
<dbReference type="AlphaFoldDB" id="A0A218W4P7"/>
<evidence type="ECO:0000313" key="2">
    <source>
        <dbReference type="Proteomes" id="UP000197138"/>
    </source>
</evidence>
<dbReference type="Proteomes" id="UP000197138">
    <property type="component" value="Unassembled WGS sequence"/>
</dbReference>
<organism evidence="1 2">
    <name type="scientific">Punica granatum</name>
    <name type="common">Pomegranate</name>
    <dbReference type="NCBI Taxonomy" id="22663"/>
    <lineage>
        <taxon>Eukaryota</taxon>
        <taxon>Viridiplantae</taxon>
        <taxon>Streptophyta</taxon>
        <taxon>Embryophyta</taxon>
        <taxon>Tracheophyta</taxon>
        <taxon>Spermatophyta</taxon>
        <taxon>Magnoliopsida</taxon>
        <taxon>eudicotyledons</taxon>
        <taxon>Gunneridae</taxon>
        <taxon>Pentapetalae</taxon>
        <taxon>rosids</taxon>
        <taxon>malvids</taxon>
        <taxon>Myrtales</taxon>
        <taxon>Lythraceae</taxon>
        <taxon>Punica</taxon>
    </lineage>
</organism>
<gene>
    <name evidence="1" type="ORF">CDL15_Pgr010765</name>
</gene>
<protein>
    <submittedName>
        <fullName evidence="1">Uncharacterized protein</fullName>
    </submittedName>
</protein>
<evidence type="ECO:0000313" key="1">
    <source>
        <dbReference type="EMBL" id="OWM67827.1"/>
    </source>
</evidence>
<reference evidence="2" key="1">
    <citation type="journal article" date="2017" name="Plant J.">
        <title>The pomegranate (Punica granatum L.) genome and the genomics of punicalagin biosynthesis.</title>
        <authorList>
            <person name="Qin G."/>
            <person name="Xu C."/>
            <person name="Ming R."/>
            <person name="Tang H."/>
            <person name="Guyot R."/>
            <person name="Kramer E.M."/>
            <person name="Hu Y."/>
            <person name="Yi X."/>
            <person name="Qi Y."/>
            <person name="Xu X."/>
            <person name="Gao Z."/>
            <person name="Pan H."/>
            <person name="Jian J."/>
            <person name="Tian Y."/>
            <person name="Yue Z."/>
            <person name="Xu Y."/>
        </authorList>
    </citation>
    <scope>NUCLEOTIDE SEQUENCE [LARGE SCALE GENOMIC DNA]</scope>
    <source>
        <strain evidence="2">cv. Dabenzi</strain>
    </source>
</reference>
<accession>A0A218W4P7</accession>